<proteinExistence type="predicted"/>
<accession>A0A226I2N9</accession>
<dbReference type="AlphaFoldDB" id="A0A226I2N9"/>
<comment type="caution">
    <text evidence="3">The sequence shown here is derived from an EMBL/GenBank/DDBJ whole genome shotgun (WGS) entry which is preliminary data.</text>
</comment>
<evidence type="ECO:0000313" key="4">
    <source>
        <dbReference type="Proteomes" id="UP000198336"/>
    </source>
</evidence>
<feature type="signal peptide" evidence="1">
    <location>
        <begin position="1"/>
        <end position="20"/>
    </location>
</feature>
<dbReference type="InterPro" id="IPR025748">
    <property type="entry name" value="PrcB_C_dom"/>
</dbReference>
<evidence type="ECO:0000313" key="3">
    <source>
        <dbReference type="EMBL" id="OXA99890.1"/>
    </source>
</evidence>
<sequence>MKKIMLSLFVAFGLSACSLGNEDITVDCGPVQELPFTGFPLLCSYSVKTLPNNPTALVLNSQEKLEAYFEKRENTCPVANDPNIDFTKDFLVGIFAGAKPTSGYDIKITTIVENKCQIIINFYEKGPLAGETIAQTPTYPSDFILIPKTTKTILFNRTNESSDNIVMGDFGLLSHHNFFQLNDFNILKFSNVEEGKYDFEQYKYTAKTKKSEYTEFLKNVPAEILALKGGTKTYGTPNPGDKGGVYFQLTQGTVTTKVYIDNNDTPDQNTEIILFKKAIQQKIISLN</sequence>
<dbReference type="Proteomes" id="UP000198336">
    <property type="component" value="Unassembled WGS sequence"/>
</dbReference>
<organism evidence="3 4">
    <name type="scientific">Flavobacterium oncorhynchi</name>
    <dbReference type="NCBI Taxonomy" id="728056"/>
    <lineage>
        <taxon>Bacteria</taxon>
        <taxon>Pseudomonadati</taxon>
        <taxon>Bacteroidota</taxon>
        <taxon>Flavobacteriia</taxon>
        <taxon>Flavobacteriales</taxon>
        <taxon>Flavobacteriaceae</taxon>
        <taxon>Flavobacterium</taxon>
    </lineage>
</organism>
<feature type="chain" id="PRO_5013008389" description="PrcB C-terminal domain-containing protein" evidence="1">
    <location>
        <begin position="21"/>
        <end position="287"/>
    </location>
</feature>
<dbReference type="RefSeq" id="WP_089054190.1">
    <property type="nucleotide sequence ID" value="NZ_MUHA01000012.1"/>
</dbReference>
<gene>
    <name evidence="3" type="ORF">B0A75_10235</name>
</gene>
<feature type="domain" description="PrcB C-terminal" evidence="2">
    <location>
        <begin position="92"/>
        <end position="146"/>
    </location>
</feature>
<name>A0A226I2N9_9FLAO</name>
<evidence type="ECO:0000259" key="2">
    <source>
        <dbReference type="Pfam" id="PF14343"/>
    </source>
</evidence>
<protein>
    <recommendedName>
        <fullName evidence="2">PrcB C-terminal domain-containing protein</fullName>
    </recommendedName>
</protein>
<dbReference type="EMBL" id="MUHA01000012">
    <property type="protein sequence ID" value="OXA99890.1"/>
    <property type="molecule type" value="Genomic_DNA"/>
</dbReference>
<dbReference type="PROSITE" id="PS51257">
    <property type="entry name" value="PROKAR_LIPOPROTEIN"/>
    <property type="match status" value="1"/>
</dbReference>
<evidence type="ECO:0000256" key="1">
    <source>
        <dbReference type="SAM" id="SignalP"/>
    </source>
</evidence>
<reference evidence="3 4" key="1">
    <citation type="submission" date="2016-11" db="EMBL/GenBank/DDBJ databases">
        <title>Whole genomes of Flavobacteriaceae.</title>
        <authorList>
            <person name="Stine C."/>
            <person name="Li C."/>
            <person name="Tadesse D."/>
        </authorList>
    </citation>
    <scope>NUCLEOTIDE SEQUENCE [LARGE SCALE GENOMIC DNA]</scope>
    <source>
        <strain evidence="3 4">CCUG 59446</strain>
    </source>
</reference>
<dbReference type="Pfam" id="PF14343">
    <property type="entry name" value="PrcB_C"/>
    <property type="match status" value="1"/>
</dbReference>
<keyword evidence="4" id="KW-1185">Reference proteome</keyword>
<keyword evidence="1" id="KW-0732">Signal</keyword>